<dbReference type="PANTHER" id="PTHR11709:SF414">
    <property type="entry name" value="ADR239WP"/>
    <property type="match status" value="1"/>
</dbReference>
<dbReference type="PANTHER" id="PTHR11709">
    <property type="entry name" value="MULTI-COPPER OXIDASE"/>
    <property type="match status" value="1"/>
</dbReference>
<accession>A0ABQ7KBY3</accession>
<dbReference type="InterPro" id="IPR008972">
    <property type="entry name" value="Cupredoxin"/>
</dbReference>
<evidence type="ECO:0000256" key="2">
    <source>
        <dbReference type="ARBA" id="ARBA00023008"/>
    </source>
</evidence>
<keyword evidence="5" id="KW-1185">Reference proteome</keyword>
<gene>
    <name evidence="4" type="ORF">BGZ96_011717</name>
</gene>
<evidence type="ECO:0000313" key="5">
    <source>
        <dbReference type="Proteomes" id="UP001194696"/>
    </source>
</evidence>
<name>A0ABQ7KBY3_9FUNG</name>
<dbReference type="InterPro" id="IPR011707">
    <property type="entry name" value="Cu-oxidase-like_N"/>
</dbReference>
<keyword evidence="2" id="KW-0186">Copper</keyword>
<dbReference type="Gene3D" id="2.60.40.420">
    <property type="entry name" value="Cupredoxins - blue copper proteins"/>
    <property type="match status" value="1"/>
</dbReference>
<evidence type="ECO:0000259" key="3">
    <source>
        <dbReference type="Pfam" id="PF07732"/>
    </source>
</evidence>
<evidence type="ECO:0000313" key="4">
    <source>
        <dbReference type="EMBL" id="KAG0295441.1"/>
    </source>
</evidence>
<reference evidence="4 5" key="1">
    <citation type="journal article" date="2020" name="Fungal Divers.">
        <title>Resolving the Mortierellaceae phylogeny through synthesis of multi-gene phylogenetics and phylogenomics.</title>
        <authorList>
            <person name="Vandepol N."/>
            <person name="Liber J."/>
            <person name="Desiro A."/>
            <person name="Na H."/>
            <person name="Kennedy M."/>
            <person name="Barry K."/>
            <person name="Grigoriev I.V."/>
            <person name="Miller A.N."/>
            <person name="O'Donnell K."/>
            <person name="Stajich J.E."/>
            <person name="Bonito G."/>
        </authorList>
    </citation>
    <scope>NUCLEOTIDE SEQUENCE [LARGE SCALE GENOMIC DNA]</scope>
    <source>
        <strain evidence="4 5">AD045</strain>
    </source>
</reference>
<feature type="domain" description="Plastocyanin-like" evidence="3">
    <location>
        <begin position="83"/>
        <end position="139"/>
    </location>
</feature>
<sequence length="140" mass="15674">MSTEKPTIREKRSKRKIGLGGMIFVVLALLALAPDLGLGVSLRHTSHTPERFPESWNDPSHFLLSKDFDITKTPTTRIYHWELTQSTISPDGLDRPMLLVNGMFPGPLIEVNTGDQVVVHVTNNMVNGTTIHWHGMYQNG</sequence>
<proteinExistence type="inferred from homology"/>
<dbReference type="SUPFAM" id="SSF49503">
    <property type="entry name" value="Cupredoxins"/>
    <property type="match status" value="1"/>
</dbReference>
<dbReference type="Proteomes" id="UP001194696">
    <property type="component" value="Unassembled WGS sequence"/>
</dbReference>
<dbReference type="Pfam" id="PF07732">
    <property type="entry name" value="Cu-oxidase_3"/>
    <property type="match status" value="1"/>
</dbReference>
<dbReference type="EMBL" id="JAAAIM010000084">
    <property type="protein sequence ID" value="KAG0295441.1"/>
    <property type="molecule type" value="Genomic_DNA"/>
</dbReference>
<comment type="similarity">
    <text evidence="1">Belongs to the multicopper oxidase family.</text>
</comment>
<dbReference type="InterPro" id="IPR045087">
    <property type="entry name" value="Cu-oxidase_fam"/>
</dbReference>
<protein>
    <recommendedName>
        <fullName evidence="3">Plastocyanin-like domain-containing protein</fullName>
    </recommendedName>
</protein>
<evidence type="ECO:0000256" key="1">
    <source>
        <dbReference type="ARBA" id="ARBA00010609"/>
    </source>
</evidence>
<comment type="caution">
    <text evidence="4">The sequence shown here is derived from an EMBL/GenBank/DDBJ whole genome shotgun (WGS) entry which is preliminary data.</text>
</comment>
<organism evidence="4 5">
    <name type="scientific">Linnemannia gamsii</name>
    <dbReference type="NCBI Taxonomy" id="64522"/>
    <lineage>
        <taxon>Eukaryota</taxon>
        <taxon>Fungi</taxon>
        <taxon>Fungi incertae sedis</taxon>
        <taxon>Mucoromycota</taxon>
        <taxon>Mortierellomycotina</taxon>
        <taxon>Mortierellomycetes</taxon>
        <taxon>Mortierellales</taxon>
        <taxon>Mortierellaceae</taxon>
        <taxon>Linnemannia</taxon>
    </lineage>
</organism>